<evidence type="ECO:0000256" key="1">
    <source>
        <dbReference type="SAM" id="MobiDB-lite"/>
    </source>
</evidence>
<keyword evidence="3" id="KW-1185">Reference proteome</keyword>
<evidence type="ECO:0000313" key="3">
    <source>
        <dbReference type="Proteomes" id="UP000529637"/>
    </source>
</evidence>
<name>A0A7Y6TWF2_9BURK</name>
<organism evidence="2 3">
    <name type="scientific">Piscinibacter koreensis</name>
    <dbReference type="NCBI Taxonomy" id="2742824"/>
    <lineage>
        <taxon>Bacteria</taxon>
        <taxon>Pseudomonadati</taxon>
        <taxon>Pseudomonadota</taxon>
        <taxon>Betaproteobacteria</taxon>
        <taxon>Burkholderiales</taxon>
        <taxon>Sphaerotilaceae</taxon>
        <taxon>Piscinibacter</taxon>
    </lineage>
</organism>
<dbReference type="EMBL" id="JABWMJ010000004">
    <property type="protein sequence ID" value="NUZ06064.1"/>
    <property type="molecule type" value="Genomic_DNA"/>
</dbReference>
<feature type="compositionally biased region" description="Polar residues" evidence="1">
    <location>
        <begin position="1"/>
        <end position="13"/>
    </location>
</feature>
<sequence length="171" mass="19398">MSVLDTGSDSSRVPLQPLRPAAPPDSAWSVLDEELVRAQRVANDNIERADLDWLCRGFSAFLASGGKLPLERCLRLPTNERALRRARRDHWLRLAWQEIDATVSSWRRSEMLAVEVHRFQIGKWLRWANFEQAPAGASALDSALFEAFRSHERVPSTAMQLHNIAGQRRSA</sequence>
<comment type="caution">
    <text evidence="2">The sequence shown here is derived from an EMBL/GenBank/DDBJ whole genome shotgun (WGS) entry which is preliminary data.</text>
</comment>
<dbReference type="AlphaFoldDB" id="A0A7Y6TWF2"/>
<dbReference type="RefSeq" id="WP_176068685.1">
    <property type="nucleotide sequence ID" value="NZ_JABWMJ010000004.1"/>
</dbReference>
<proteinExistence type="predicted"/>
<reference evidence="2 3" key="1">
    <citation type="submission" date="2020-06" db="EMBL/GenBank/DDBJ databases">
        <title>Schlegella sp. ID0723 isolated from air conditioner.</title>
        <authorList>
            <person name="Kim D.Y."/>
            <person name="Kim D.-U."/>
        </authorList>
    </citation>
    <scope>NUCLEOTIDE SEQUENCE [LARGE SCALE GENOMIC DNA]</scope>
    <source>
        <strain evidence="2 3">ID0723</strain>
    </source>
</reference>
<evidence type="ECO:0000313" key="2">
    <source>
        <dbReference type="EMBL" id="NUZ06064.1"/>
    </source>
</evidence>
<feature type="region of interest" description="Disordered" evidence="1">
    <location>
        <begin position="1"/>
        <end position="25"/>
    </location>
</feature>
<gene>
    <name evidence="2" type="ORF">HQN59_09850</name>
</gene>
<accession>A0A7Y6TWF2</accession>
<protein>
    <submittedName>
        <fullName evidence="2">Uncharacterized protein</fullName>
    </submittedName>
</protein>
<dbReference type="Proteomes" id="UP000529637">
    <property type="component" value="Unassembled WGS sequence"/>
</dbReference>